<evidence type="ECO:0000313" key="4">
    <source>
        <dbReference type="Proteomes" id="UP000583556"/>
    </source>
</evidence>
<protein>
    <submittedName>
        <fullName evidence="3">Uncharacterized protein</fullName>
    </submittedName>
</protein>
<dbReference type="Proteomes" id="UP000583556">
    <property type="component" value="Unassembled WGS sequence"/>
</dbReference>
<evidence type="ECO:0000256" key="1">
    <source>
        <dbReference type="SAM" id="MobiDB-lite"/>
    </source>
</evidence>
<feature type="compositionally biased region" description="Basic residues" evidence="1">
    <location>
        <begin position="1"/>
        <end position="11"/>
    </location>
</feature>
<evidence type="ECO:0000256" key="2">
    <source>
        <dbReference type="SAM" id="Phobius"/>
    </source>
</evidence>
<evidence type="ECO:0000313" key="3">
    <source>
        <dbReference type="EMBL" id="NML95556.1"/>
    </source>
</evidence>
<keyword evidence="2" id="KW-0472">Membrane</keyword>
<accession>A0A7Y0GAS8</accession>
<keyword evidence="2" id="KW-1133">Transmembrane helix</keyword>
<proteinExistence type="predicted"/>
<sequence length="56" mass="5847">MTGNIGRHRRPHAGENSPPSRAPASGDNTLQAILAAMTAALISGGLWALLHSQLPY</sequence>
<feature type="region of interest" description="Disordered" evidence="1">
    <location>
        <begin position="1"/>
        <end position="27"/>
    </location>
</feature>
<dbReference type="AlphaFoldDB" id="A0A7Y0GAS8"/>
<dbReference type="EMBL" id="JABBGM010000010">
    <property type="protein sequence ID" value="NML95556.1"/>
    <property type="molecule type" value="Genomic_DNA"/>
</dbReference>
<organism evidence="3 4">
    <name type="scientific">Novosphingobium olei</name>
    <dbReference type="NCBI Taxonomy" id="2728851"/>
    <lineage>
        <taxon>Bacteria</taxon>
        <taxon>Pseudomonadati</taxon>
        <taxon>Pseudomonadota</taxon>
        <taxon>Alphaproteobacteria</taxon>
        <taxon>Sphingomonadales</taxon>
        <taxon>Sphingomonadaceae</taxon>
        <taxon>Novosphingobium</taxon>
    </lineage>
</organism>
<name>A0A7Y0GAS8_9SPHN</name>
<comment type="caution">
    <text evidence="3">The sequence shown here is derived from an EMBL/GenBank/DDBJ whole genome shotgun (WGS) entry which is preliminary data.</text>
</comment>
<keyword evidence="4" id="KW-1185">Reference proteome</keyword>
<feature type="transmembrane region" description="Helical" evidence="2">
    <location>
        <begin position="30"/>
        <end position="50"/>
    </location>
</feature>
<reference evidence="3 4" key="1">
    <citation type="submission" date="2020-04" db="EMBL/GenBank/DDBJ databases">
        <title>Novosphingobium sp. TW-4 isolated from soil.</title>
        <authorList>
            <person name="Dahal R.H."/>
            <person name="Chaudhary D.K."/>
        </authorList>
    </citation>
    <scope>NUCLEOTIDE SEQUENCE [LARGE SCALE GENOMIC DNA]</scope>
    <source>
        <strain evidence="3 4">TW-4</strain>
    </source>
</reference>
<keyword evidence="2" id="KW-0812">Transmembrane</keyword>
<gene>
    <name evidence="3" type="ORF">HHL27_17925</name>
</gene>
<dbReference type="RefSeq" id="WP_169494757.1">
    <property type="nucleotide sequence ID" value="NZ_AP029021.1"/>
</dbReference>